<feature type="compositionally biased region" description="Basic and acidic residues" evidence="5">
    <location>
        <begin position="1"/>
        <end position="16"/>
    </location>
</feature>
<evidence type="ECO:0000313" key="8">
    <source>
        <dbReference type="Proteomes" id="UP001604282"/>
    </source>
</evidence>
<dbReference type="RefSeq" id="WP_392013456.1">
    <property type="nucleotide sequence ID" value="NZ_JBIBSS010000016.1"/>
</dbReference>
<feature type="region of interest" description="Disordered" evidence="5">
    <location>
        <begin position="355"/>
        <end position="377"/>
    </location>
</feature>
<keyword evidence="4" id="KW-0804">Transcription</keyword>
<keyword evidence="8" id="KW-1185">Reference proteome</keyword>
<dbReference type="InterPro" id="IPR036390">
    <property type="entry name" value="WH_DNA-bd_sf"/>
</dbReference>
<dbReference type="Gene3D" id="1.10.10.10">
    <property type="entry name" value="Winged helix-like DNA-binding domain superfamily/Winged helix DNA-binding domain"/>
    <property type="match status" value="1"/>
</dbReference>
<dbReference type="InterPro" id="IPR036388">
    <property type="entry name" value="WH-like_DNA-bd_sf"/>
</dbReference>
<comment type="similarity">
    <text evidence="1">Belongs to the LysR transcriptional regulatory family.</text>
</comment>
<dbReference type="Gene3D" id="3.40.190.10">
    <property type="entry name" value="Periplasmic binding protein-like II"/>
    <property type="match status" value="2"/>
</dbReference>
<comment type="caution">
    <text evidence="7">The sequence shown here is derived from an EMBL/GenBank/DDBJ whole genome shotgun (WGS) entry which is preliminary data.</text>
</comment>
<evidence type="ECO:0000313" key="7">
    <source>
        <dbReference type="EMBL" id="MFG3190274.1"/>
    </source>
</evidence>
<evidence type="ECO:0000256" key="3">
    <source>
        <dbReference type="ARBA" id="ARBA00023125"/>
    </source>
</evidence>
<keyword evidence="3" id="KW-0238">DNA-binding</keyword>
<evidence type="ECO:0000259" key="6">
    <source>
        <dbReference type="PROSITE" id="PS50931"/>
    </source>
</evidence>
<dbReference type="CDD" id="cd08420">
    <property type="entry name" value="PBP2_CysL_like"/>
    <property type="match status" value="1"/>
</dbReference>
<dbReference type="SUPFAM" id="SSF46785">
    <property type="entry name" value="Winged helix' DNA-binding domain"/>
    <property type="match status" value="1"/>
</dbReference>
<dbReference type="SUPFAM" id="SSF53850">
    <property type="entry name" value="Periplasmic binding protein-like II"/>
    <property type="match status" value="1"/>
</dbReference>
<name>A0ABW7BRY6_9ACTN</name>
<dbReference type="PANTHER" id="PTHR30126:SF39">
    <property type="entry name" value="HTH-TYPE TRANSCRIPTIONAL REGULATOR CYSL"/>
    <property type="match status" value="1"/>
</dbReference>
<keyword evidence="2" id="KW-0805">Transcription regulation</keyword>
<dbReference type="PRINTS" id="PR00039">
    <property type="entry name" value="HTHLYSR"/>
</dbReference>
<feature type="domain" description="HTH lysR-type" evidence="6">
    <location>
        <begin position="82"/>
        <end position="139"/>
    </location>
</feature>
<dbReference type="Proteomes" id="UP001604282">
    <property type="component" value="Unassembled WGS sequence"/>
</dbReference>
<evidence type="ECO:0000256" key="1">
    <source>
        <dbReference type="ARBA" id="ARBA00009437"/>
    </source>
</evidence>
<feature type="compositionally biased region" description="Gly residues" evidence="5">
    <location>
        <begin position="19"/>
        <end position="29"/>
    </location>
</feature>
<reference evidence="7 8" key="1">
    <citation type="submission" date="2024-10" db="EMBL/GenBank/DDBJ databases">
        <title>The Natural Products Discovery Center: Release of the First 8490 Sequenced Strains for Exploring Actinobacteria Biosynthetic Diversity.</title>
        <authorList>
            <person name="Kalkreuter E."/>
            <person name="Kautsar S.A."/>
            <person name="Yang D."/>
            <person name="Bader C.D."/>
            <person name="Teijaro C.N."/>
            <person name="Fluegel L."/>
            <person name="Davis C.M."/>
            <person name="Simpson J.R."/>
            <person name="Lauterbach L."/>
            <person name="Steele A.D."/>
            <person name="Gui C."/>
            <person name="Meng S."/>
            <person name="Li G."/>
            <person name="Viehrig K."/>
            <person name="Ye F."/>
            <person name="Su P."/>
            <person name="Kiefer A.F."/>
            <person name="Nichols A."/>
            <person name="Cepeda A.J."/>
            <person name="Yan W."/>
            <person name="Fan B."/>
            <person name="Jiang Y."/>
            <person name="Adhikari A."/>
            <person name="Zheng C.-J."/>
            <person name="Schuster L."/>
            <person name="Cowan T.M."/>
            <person name="Smanski M.J."/>
            <person name="Chevrette M.G."/>
            <person name="De Carvalho L.P.S."/>
            <person name="Shen B."/>
        </authorList>
    </citation>
    <scope>NUCLEOTIDE SEQUENCE [LARGE SCALE GENOMIC DNA]</scope>
    <source>
        <strain evidence="7 8">NPDC048229</strain>
    </source>
</reference>
<evidence type="ECO:0000256" key="4">
    <source>
        <dbReference type="ARBA" id="ARBA00023163"/>
    </source>
</evidence>
<organism evidence="7 8">
    <name type="scientific">Streptomyces omiyaensis</name>
    <dbReference type="NCBI Taxonomy" id="68247"/>
    <lineage>
        <taxon>Bacteria</taxon>
        <taxon>Bacillati</taxon>
        <taxon>Actinomycetota</taxon>
        <taxon>Actinomycetes</taxon>
        <taxon>Kitasatosporales</taxon>
        <taxon>Streptomycetaceae</taxon>
        <taxon>Streptomyces</taxon>
    </lineage>
</organism>
<dbReference type="Pfam" id="PF00126">
    <property type="entry name" value="HTH_1"/>
    <property type="match status" value="1"/>
</dbReference>
<dbReference type="InterPro" id="IPR005119">
    <property type="entry name" value="LysR_subst-bd"/>
</dbReference>
<sequence>MSRERDGDEAAERDTSTGEGAGGGAGAGPGSRTAAAAIVAAGAGAGGGPGPGAKGLAGAGAGATGAGDARASVTAHLSHRVPDLGALELLLAVARHGSLGAAAREVGITQPAASSRIRSMERQLGVALVDRSPRGSRLTDAGALVTDWARRIVESAEAFDAGVQALRGRRDSRLRVVASMTIAEYLLPGWLIALRAERPDTAVSLQAGNSAVVAERLLAGEADLGFVEGLAVPDGLDGTVVAHDRLAVVTAPSHPWARRRAPIDPAELAATPLVLREHGSGTRQVLDAALAGHGGLARPLLELASTTAVKAAAVSGAGPAVLSELAIAEELSSRRLVAVPVAGARLSRDLRAVWPTGHRPTGPARDLLSLTRARPGG</sequence>
<evidence type="ECO:0000256" key="5">
    <source>
        <dbReference type="SAM" id="MobiDB-lite"/>
    </source>
</evidence>
<dbReference type="PROSITE" id="PS50931">
    <property type="entry name" value="HTH_LYSR"/>
    <property type="match status" value="1"/>
</dbReference>
<dbReference type="PANTHER" id="PTHR30126">
    <property type="entry name" value="HTH-TYPE TRANSCRIPTIONAL REGULATOR"/>
    <property type="match status" value="1"/>
</dbReference>
<evidence type="ECO:0000256" key="2">
    <source>
        <dbReference type="ARBA" id="ARBA00023015"/>
    </source>
</evidence>
<dbReference type="Pfam" id="PF03466">
    <property type="entry name" value="LysR_substrate"/>
    <property type="match status" value="1"/>
</dbReference>
<proteinExistence type="inferred from homology"/>
<protein>
    <submittedName>
        <fullName evidence="7">LysR family transcriptional regulator</fullName>
    </submittedName>
</protein>
<dbReference type="InterPro" id="IPR000847">
    <property type="entry name" value="LysR_HTH_N"/>
</dbReference>
<feature type="region of interest" description="Disordered" evidence="5">
    <location>
        <begin position="1"/>
        <end position="32"/>
    </location>
</feature>
<gene>
    <name evidence="7" type="ORF">ACGFYS_15200</name>
</gene>
<dbReference type="EMBL" id="JBICZW010000008">
    <property type="protein sequence ID" value="MFG3190274.1"/>
    <property type="molecule type" value="Genomic_DNA"/>
</dbReference>
<accession>A0ABW7BRY6</accession>